<accession>A0A0S4IWZ7</accession>
<evidence type="ECO:0000313" key="1">
    <source>
        <dbReference type="EMBL" id="CUG06323.1"/>
    </source>
</evidence>
<protein>
    <submittedName>
        <fullName evidence="1">Uncharacterized protein</fullName>
    </submittedName>
</protein>
<dbReference type="EMBL" id="CYKH01000579">
    <property type="protein sequence ID" value="CUG06323.1"/>
    <property type="molecule type" value="Genomic_DNA"/>
</dbReference>
<keyword evidence="2" id="KW-1185">Reference proteome</keyword>
<evidence type="ECO:0000313" key="2">
    <source>
        <dbReference type="Proteomes" id="UP000051952"/>
    </source>
</evidence>
<dbReference type="VEuPathDB" id="TriTrypDB:BSAL_72330"/>
<reference evidence="2" key="1">
    <citation type="submission" date="2015-09" db="EMBL/GenBank/DDBJ databases">
        <authorList>
            <consortium name="Pathogen Informatics"/>
        </authorList>
    </citation>
    <scope>NUCLEOTIDE SEQUENCE [LARGE SCALE GENOMIC DNA]</scope>
    <source>
        <strain evidence="2">Lake Konstanz</strain>
    </source>
</reference>
<gene>
    <name evidence="1" type="ORF">BSAL_72330</name>
</gene>
<organism evidence="1 2">
    <name type="scientific">Bodo saltans</name>
    <name type="common">Flagellated protozoan</name>
    <dbReference type="NCBI Taxonomy" id="75058"/>
    <lineage>
        <taxon>Eukaryota</taxon>
        <taxon>Discoba</taxon>
        <taxon>Euglenozoa</taxon>
        <taxon>Kinetoplastea</taxon>
        <taxon>Metakinetoplastina</taxon>
        <taxon>Eubodonida</taxon>
        <taxon>Bodonidae</taxon>
        <taxon>Bodo</taxon>
    </lineage>
</organism>
<dbReference type="Proteomes" id="UP000051952">
    <property type="component" value="Unassembled WGS sequence"/>
</dbReference>
<name>A0A0S4IWZ7_BODSA</name>
<dbReference type="AlphaFoldDB" id="A0A0S4IWZ7"/>
<sequence length="409" mass="44020">MTLLPEDPVLTVWQLLRLHTLLRMVRSGAGNTGVEASSPPPRELVNVHFVEASIAQSFIEKSFDQLREVCTACGWIIEAFQPKGRGGVTVSLYRAASPSDAAAVPSPLTVDDADAYLSAVDEALLAKCVAAEWSVEQTIQNVVQSAGSLWSNMLSLSTLAPCDPMMSHLGMMGGGGGDFNPEMFKMMLASNAAGAKSSAPGPSEDDIALKNALLSGVKVVLTLSTDELAASASFNESTQELYIALPSSTATSPAAQLFVGIALALEKAVPFWHSASSRHPAYRPAQRGGDNGLGVPPMLLFAAVISGDRKQRSSLLRYPRPLLEQVLWHLSPIDQRTADGASPVALDGVINTSQFEKHVSQHRIEVEFPQPMVDEEPLDEETDEEYFARIRPKTYLDLCASYLPSRIKS</sequence>
<proteinExistence type="predicted"/>